<dbReference type="Pfam" id="PF18962">
    <property type="entry name" value="Por_Secre_tail"/>
    <property type="match status" value="1"/>
</dbReference>
<organism evidence="7 8">
    <name type="scientific">Lacinutrix venerupis</name>
    <dbReference type="NCBI Taxonomy" id="1486034"/>
    <lineage>
        <taxon>Bacteria</taxon>
        <taxon>Pseudomonadati</taxon>
        <taxon>Bacteroidota</taxon>
        <taxon>Flavobacteriia</taxon>
        <taxon>Flavobacteriales</taxon>
        <taxon>Flavobacteriaceae</taxon>
        <taxon>Lacinutrix</taxon>
    </lineage>
</organism>
<comment type="similarity">
    <text evidence="1">Belongs to the EndA/NucM nuclease family.</text>
</comment>
<reference evidence="7 8" key="1">
    <citation type="submission" date="2017-01" db="EMBL/GenBank/DDBJ databases">
        <title>Complete genome of Lacinutrix venerupis DOK2-8 isolated from seawater in Dokdo.</title>
        <authorList>
            <person name="Chi W.-J."/>
            <person name="Kim J.H."/>
        </authorList>
    </citation>
    <scope>NUCLEOTIDE SEQUENCE [LARGE SCALE GENOMIC DNA]</scope>
    <source>
        <strain evidence="7 8">DOK2-8</strain>
    </source>
</reference>
<dbReference type="InterPro" id="IPR007346">
    <property type="entry name" value="Endonuclease-I"/>
</dbReference>
<accession>A0AAC9LLM7</accession>
<dbReference type="RefSeq" id="WP_076732220.1">
    <property type="nucleotide sequence ID" value="NZ_CP019352.1"/>
</dbReference>
<evidence type="ECO:0000313" key="8">
    <source>
        <dbReference type="Proteomes" id="UP000187506"/>
    </source>
</evidence>
<evidence type="ECO:0000256" key="2">
    <source>
        <dbReference type="ARBA" id="ARBA00022722"/>
    </source>
</evidence>
<feature type="domain" description="Secretion system C-terminal sorting" evidence="6">
    <location>
        <begin position="590"/>
        <end position="657"/>
    </location>
</feature>
<keyword evidence="2" id="KW-0540">Nuclease</keyword>
<proteinExistence type="inferred from homology"/>
<evidence type="ECO:0000256" key="1">
    <source>
        <dbReference type="ARBA" id="ARBA00006429"/>
    </source>
</evidence>
<dbReference type="GO" id="GO:0016787">
    <property type="term" value="F:hydrolase activity"/>
    <property type="evidence" value="ECO:0007669"/>
    <property type="project" value="UniProtKB-KW"/>
</dbReference>
<keyword evidence="4" id="KW-0378">Hydrolase</keyword>
<dbReference type="KEGG" id="lvn:BWR22_04450"/>
<dbReference type="PANTHER" id="PTHR33607">
    <property type="entry name" value="ENDONUCLEASE-1"/>
    <property type="match status" value="1"/>
</dbReference>
<sequence length="658" mass="72725">MKKHFQYLVLLFLCNITYGQVVINELDCDTPSTDTKEFIELKTPNANTSLDGYVLVLFNGSNTSSTGGKSYYALDLDGFITDVNGLFVIGSDLVTPFPQFVIPQNLIQNGPDVVAIYQANASDFPDQTDATITNLVDVLVYETNDAVTNLLEFFNDAPGFETIQQINDNGTNANPKSIQLNNDGSYTAATPTPRQLNDGSGVVFNPIAISTSQSQYTEGETFDVTFTTETNVTADTTFSFTLDNFGFNTSDYSGTTTVTIPNGQNTVSTTITLIDDTLDEGDEELLIKFSSLSTPYIPFNNFVTIRVVDNDFVIAPFGKPTTPTFDIVDSTQPDGYYDSLNGLSGANLEQAIQDIIAEEGVVRAQTYSDIIDILKEADQNPENSNQVWLLYTEQGRAKLDLQGNGSSVGKWNREHTFPRSLAGYFSIEEDDIADGIETYWNTTADSLRHGNSDAHALRAADGPENSSRGNQHYGGTEYNGPTGNSGSFKGDVARSVLYMQLRYNGLSVENGFPTANGQMGDLATLLQWHNQDPPDDFEMNRNNVIYTWQFNRNPLIDMPELVDYIWGANVGQQWQNTLSVNNYNKEIVKLYPNPVDNQLFVSGAYNEYHVTIYSSEGRKIESHTLKNNSALNLDLSSGMYYAKISTEGNIETKKFIVK</sequence>
<dbReference type="SUPFAM" id="SSF141072">
    <property type="entry name" value="CalX-like"/>
    <property type="match status" value="1"/>
</dbReference>
<dbReference type="Proteomes" id="UP000187506">
    <property type="component" value="Chromosome"/>
</dbReference>
<dbReference type="AlphaFoldDB" id="A0AAC9LLM7"/>
<keyword evidence="3" id="KW-0732">Signal</keyword>
<evidence type="ECO:0000256" key="3">
    <source>
        <dbReference type="ARBA" id="ARBA00022729"/>
    </source>
</evidence>
<evidence type="ECO:0000256" key="5">
    <source>
        <dbReference type="SAM" id="MobiDB-lite"/>
    </source>
</evidence>
<protein>
    <submittedName>
        <fullName evidence="7">Endonuclease I</fullName>
    </submittedName>
</protein>
<dbReference type="SUPFAM" id="SSF54060">
    <property type="entry name" value="His-Me finger endonucleases"/>
    <property type="match status" value="1"/>
</dbReference>
<keyword evidence="7" id="KW-0255">Endonuclease</keyword>
<keyword evidence="8" id="KW-1185">Reference proteome</keyword>
<feature type="region of interest" description="Disordered" evidence="5">
    <location>
        <begin position="457"/>
        <end position="486"/>
    </location>
</feature>
<evidence type="ECO:0000256" key="4">
    <source>
        <dbReference type="ARBA" id="ARBA00022801"/>
    </source>
</evidence>
<dbReference type="InterPro" id="IPR044925">
    <property type="entry name" value="His-Me_finger_sf"/>
</dbReference>
<dbReference type="PANTHER" id="PTHR33607:SF2">
    <property type="entry name" value="ENDONUCLEASE-1"/>
    <property type="match status" value="1"/>
</dbReference>
<evidence type="ECO:0000259" key="6">
    <source>
        <dbReference type="Pfam" id="PF18962"/>
    </source>
</evidence>
<dbReference type="EMBL" id="CP019352">
    <property type="protein sequence ID" value="APX99591.1"/>
    <property type="molecule type" value="Genomic_DNA"/>
</dbReference>
<dbReference type="Pfam" id="PF04231">
    <property type="entry name" value="Endonuclease_1"/>
    <property type="match status" value="1"/>
</dbReference>
<dbReference type="Gene3D" id="2.60.40.2030">
    <property type="match status" value="1"/>
</dbReference>
<dbReference type="NCBIfam" id="TIGR04183">
    <property type="entry name" value="Por_Secre_tail"/>
    <property type="match status" value="1"/>
</dbReference>
<dbReference type="InterPro" id="IPR038081">
    <property type="entry name" value="CalX-like_sf"/>
</dbReference>
<evidence type="ECO:0000313" key="7">
    <source>
        <dbReference type="EMBL" id="APX99591.1"/>
    </source>
</evidence>
<gene>
    <name evidence="7" type="ORF">BWR22_04450</name>
</gene>
<name>A0AAC9LLM7_9FLAO</name>
<dbReference type="GO" id="GO:0004519">
    <property type="term" value="F:endonuclease activity"/>
    <property type="evidence" value="ECO:0007669"/>
    <property type="project" value="UniProtKB-KW"/>
</dbReference>
<dbReference type="InterPro" id="IPR026444">
    <property type="entry name" value="Secre_tail"/>
</dbReference>